<keyword evidence="2 4" id="KW-0863">Zinc-finger</keyword>
<sequence length="615" mass="68334">MVRVKFSRTNGGSGKFRRFFLPSHSHTLDDISWDAQLPDIVGQCFPDTTAADLLVQISRGATENHDPIVFFMDEEIEVEKAKKKLTVVADKPTNFEACEINHKDTLLHFLNLEEGLPQAVSASLDGDSSTSASERLVIDDSLVITFHRTIRLPDDNRIHQLPSSLGSFPLYNISAFAQRLPEHIVETGGVFFAMWQREALWIEFENLDEEKKYAVRINVGGVNAVSGLTLMEKTATQDYVVVPGQPWIDGILVEPGVVRQFVAMPLGSGYTVEGQVTAKEKFGGFQIEVTPSYGRRGSTSFWDPSRDLVQEYKTPENLGLVEGSFLLMAPAQKEFRPIKLSDFLRPGEVPASVKLLRLEVAPTDPRMEWRCEEEEGPVRNDISLPRRSFEASERQSTPSAPPRPMEVTIEAMGLAAGGKMIQDIFADPNPSYLWNASRTRMINVHIFSPTTFEELTHIVPHPTPITAAAYAAKGLPFFAVEEDPDNRLDGSETLASVMSVSQMDEAVGVDYSGASSADTKLPKRCTICKTKLCDCIVRPCNHQFCFQCIQQVEHQNAQQYRCPAQGCDAQILRIAGFSAPMNLPGEEAFKVKVPVVVLEVKDGRTAFRSIHNSRI</sequence>
<reference evidence="7 8" key="1">
    <citation type="submission" date="2019-09" db="EMBL/GenBank/DDBJ databases">
        <title>Draft genome of the ectomycorrhizal ascomycete Sphaerosporella brunnea.</title>
        <authorList>
            <consortium name="DOE Joint Genome Institute"/>
            <person name="Benucci G.M."/>
            <person name="Marozzi G."/>
            <person name="Antonielli L."/>
            <person name="Sanchez S."/>
            <person name="Marco P."/>
            <person name="Wang X."/>
            <person name="Falini L.B."/>
            <person name="Barry K."/>
            <person name="Haridas S."/>
            <person name="Lipzen A."/>
            <person name="Labutti K."/>
            <person name="Grigoriev I.V."/>
            <person name="Murat C."/>
            <person name="Martin F."/>
            <person name="Albertini E."/>
            <person name="Donnini D."/>
            <person name="Bonito G."/>
        </authorList>
    </citation>
    <scope>NUCLEOTIDE SEQUENCE [LARGE SCALE GENOMIC DNA]</scope>
    <source>
        <strain evidence="7 8">Sb_GMNB300</strain>
    </source>
</reference>
<dbReference type="InterPro" id="IPR001841">
    <property type="entry name" value="Znf_RING"/>
</dbReference>
<dbReference type="EMBL" id="VXIS01000257">
    <property type="protein sequence ID" value="KAA8895562.1"/>
    <property type="molecule type" value="Genomic_DNA"/>
</dbReference>
<keyword evidence="3" id="KW-0862">Zinc</keyword>
<dbReference type="Gene3D" id="3.30.40.10">
    <property type="entry name" value="Zinc/RING finger domain, C3HC4 (zinc finger)"/>
    <property type="match status" value="1"/>
</dbReference>
<dbReference type="InParanoid" id="A0A5J5EIL4"/>
<name>A0A5J5EIL4_9PEZI</name>
<evidence type="ECO:0000256" key="5">
    <source>
        <dbReference type="SAM" id="MobiDB-lite"/>
    </source>
</evidence>
<evidence type="ECO:0000259" key="6">
    <source>
        <dbReference type="PROSITE" id="PS50089"/>
    </source>
</evidence>
<protein>
    <recommendedName>
        <fullName evidence="6">RING-type domain-containing protein</fullName>
    </recommendedName>
</protein>
<dbReference type="Proteomes" id="UP000326924">
    <property type="component" value="Unassembled WGS sequence"/>
</dbReference>
<feature type="region of interest" description="Disordered" evidence="5">
    <location>
        <begin position="371"/>
        <end position="404"/>
    </location>
</feature>
<evidence type="ECO:0000313" key="7">
    <source>
        <dbReference type="EMBL" id="KAA8895562.1"/>
    </source>
</evidence>
<dbReference type="OrthoDB" id="428577at2759"/>
<evidence type="ECO:0000256" key="1">
    <source>
        <dbReference type="ARBA" id="ARBA00022723"/>
    </source>
</evidence>
<evidence type="ECO:0000256" key="4">
    <source>
        <dbReference type="PROSITE-ProRule" id="PRU00175"/>
    </source>
</evidence>
<dbReference type="PROSITE" id="PS50089">
    <property type="entry name" value="ZF_RING_2"/>
    <property type="match status" value="1"/>
</dbReference>
<dbReference type="InterPro" id="IPR013083">
    <property type="entry name" value="Znf_RING/FYVE/PHD"/>
</dbReference>
<keyword evidence="1" id="KW-0479">Metal-binding</keyword>
<keyword evidence="8" id="KW-1185">Reference proteome</keyword>
<comment type="caution">
    <text evidence="7">The sequence shown here is derived from an EMBL/GenBank/DDBJ whole genome shotgun (WGS) entry which is preliminary data.</text>
</comment>
<feature type="domain" description="RING-type" evidence="6">
    <location>
        <begin position="525"/>
        <end position="563"/>
    </location>
</feature>
<dbReference type="InterPro" id="IPR017907">
    <property type="entry name" value="Znf_RING_CS"/>
</dbReference>
<proteinExistence type="predicted"/>
<evidence type="ECO:0000256" key="3">
    <source>
        <dbReference type="ARBA" id="ARBA00022833"/>
    </source>
</evidence>
<evidence type="ECO:0000256" key="2">
    <source>
        <dbReference type="ARBA" id="ARBA00022771"/>
    </source>
</evidence>
<dbReference type="CDD" id="cd16449">
    <property type="entry name" value="RING-HC"/>
    <property type="match status" value="1"/>
</dbReference>
<dbReference type="SUPFAM" id="SSF57850">
    <property type="entry name" value="RING/U-box"/>
    <property type="match status" value="1"/>
</dbReference>
<dbReference type="PROSITE" id="PS00518">
    <property type="entry name" value="ZF_RING_1"/>
    <property type="match status" value="1"/>
</dbReference>
<gene>
    <name evidence="7" type="ORF">FN846DRAFT_969031</name>
</gene>
<accession>A0A5J5EIL4</accession>
<dbReference type="GO" id="GO:0008270">
    <property type="term" value="F:zinc ion binding"/>
    <property type="evidence" value="ECO:0007669"/>
    <property type="project" value="UniProtKB-KW"/>
</dbReference>
<evidence type="ECO:0000313" key="8">
    <source>
        <dbReference type="Proteomes" id="UP000326924"/>
    </source>
</evidence>
<organism evidence="7 8">
    <name type="scientific">Sphaerosporella brunnea</name>
    <dbReference type="NCBI Taxonomy" id="1250544"/>
    <lineage>
        <taxon>Eukaryota</taxon>
        <taxon>Fungi</taxon>
        <taxon>Dikarya</taxon>
        <taxon>Ascomycota</taxon>
        <taxon>Pezizomycotina</taxon>
        <taxon>Pezizomycetes</taxon>
        <taxon>Pezizales</taxon>
        <taxon>Pyronemataceae</taxon>
        <taxon>Sphaerosporella</taxon>
    </lineage>
</organism>
<dbReference type="AlphaFoldDB" id="A0A5J5EIL4"/>